<dbReference type="InterPro" id="IPR046150">
    <property type="entry name" value="DUF6152"/>
</dbReference>
<protein>
    <submittedName>
        <fullName evidence="1">Uncharacterized protein</fullName>
    </submittedName>
</protein>
<reference evidence="1" key="1">
    <citation type="submission" date="2018-05" db="EMBL/GenBank/DDBJ databases">
        <authorList>
            <person name="Lanie J.A."/>
            <person name="Ng W.-L."/>
            <person name="Kazmierczak K.M."/>
            <person name="Andrzejewski T.M."/>
            <person name="Davidsen T.M."/>
            <person name="Wayne K.J."/>
            <person name="Tettelin H."/>
            <person name="Glass J.I."/>
            <person name="Rusch D."/>
            <person name="Podicherti R."/>
            <person name="Tsui H.-C.T."/>
            <person name="Winkler M.E."/>
        </authorList>
    </citation>
    <scope>NUCLEOTIDE SEQUENCE</scope>
</reference>
<dbReference type="Pfam" id="PF19649">
    <property type="entry name" value="DUF6152"/>
    <property type="match status" value="1"/>
</dbReference>
<proteinExistence type="predicted"/>
<accession>A0A381V4P0</accession>
<gene>
    <name evidence="1" type="ORF">METZ01_LOCUS88194</name>
</gene>
<dbReference type="AlphaFoldDB" id="A0A381V4P0"/>
<evidence type="ECO:0000313" key="1">
    <source>
        <dbReference type="EMBL" id="SVA35340.1"/>
    </source>
</evidence>
<dbReference type="EMBL" id="UINC01007843">
    <property type="protein sequence ID" value="SVA35340.1"/>
    <property type="molecule type" value="Genomic_DNA"/>
</dbReference>
<organism evidence="1">
    <name type="scientific">marine metagenome</name>
    <dbReference type="NCBI Taxonomy" id="408172"/>
    <lineage>
        <taxon>unclassified sequences</taxon>
        <taxon>metagenomes</taxon>
        <taxon>ecological metagenomes</taxon>
    </lineage>
</organism>
<sequence length="141" mass="16233">MRYLTIPCAAVVLFFASFVDAHHSTASFFYLDQRISMEGTVVEFHARNPHGLIVFDVENETGETERWRAEMPAWQALFRWLGWSPGDLQPGDHIVIHGAPPRMNDRFSIRADDVVMPDGWTRHLFRDSTTNKYREATPPSN</sequence>
<name>A0A381V4P0_9ZZZZ</name>